<dbReference type="SMART" id="SM00562">
    <property type="entry name" value="NDK"/>
    <property type="match status" value="1"/>
</dbReference>
<dbReference type="InterPro" id="IPR001564">
    <property type="entry name" value="Nucleoside_diP_kinase"/>
</dbReference>
<dbReference type="InterPro" id="IPR036850">
    <property type="entry name" value="NDK-like_dom_sf"/>
</dbReference>
<feature type="domain" description="Nucleoside diphosphate kinase-like" evidence="19">
    <location>
        <begin position="35"/>
        <end position="175"/>
    </location>
</feature>
<dbReference type="SUPFAM" id="SSF54919">
    <property type="entry name" value="Nucleoside diphosphate kinase, NDK"/>
    <property type="match status" value="1"/>
</dbReference>
<evidence type="ECO:0000256" key="6">
    <source>
        <dbReference type="ARBA" id="ARBA00008142"/>
    </source>
</evidence>
<dbReference type="GO" id="GO:0004550">
    <property type="term" value="F:nucleoside diphosphate kinase activity"/>
    <property type="evidence" value="ECO:0007669"/>
    <property type="project" value="UniProtKB-EC"/>
</dbReference>
<evidence type="ECO:0000256" key="7">
    <source>
        <dbReference type="ARBA" id="ARBA00012966"/>
    </source>
</evidence>
<dbReference type="PANTHER" id="PTHR46161:SF3">
    <property type="entry name" value="NUCLEOSIDE DIPHOSPHATE KINASE DDB_G0292928-RELATED"/>
    <property type="match status" value="1"/>
</dbReference>
<evidence type="ECO:0000256" key="5">
    <source>
        <dbReference type="ARBA" id="ARBA00004569"/>
    </source>
</evidence>
<evidence type="ECO:0000256" key="12">
    <source>
        <dbReference type="ARBA" id="ARBA00022840"/>
    </source>
</evidence>
<keyword evidence="11 20" id="KW-0418">Kinase</keyword>
<comment type="catalytic activity">
    <reaction evidence="2">
        <text>a ribonucleoside 5'-diphosphate + ATP = a ribonucleoside 5'-triphosphate + ADP</text>
        <dbReference type="Rhea" id="RHEA:18113"/>
        <dbReference type="ChEBI" id="CHEBI:30616"/>
        <dbReference type="ChEBI" id="CHEBI:57930"/>
        <dbReference type="ChEBI" id="CHEBI:61557"/>
        <dbReference type="ChEBI" id="CHEBI:456216"/>
        <dbReference type="EC" id="2.7.4.6"/>
    </reaction>
</comment>
<proteinExistence type="inferred from homology"/>
<dbReference type="AlphaFoldDB" id="A0A1D1YI59"/>
<evidence type="ECO:0000256" key="18">
    <source>
        <dbReference type="SAM" id="SignalP"/>
    </source>
</evidence>
<comment type="cofactor">
    <cofactor evidence="3">
        <name>Mg(2+)</name>
        <dbReference type="ChEBI" id="CHEBI:18420"/>
    </cofactor>
</comment>
<dbReference type="PROSITE" id="PS51374">
    <property type="entry name" value="NDPK_LIKE"/>
    <property type="match status" value="1"/>
</dbReference>
<evidence type="ECO:0000256" key="17">
    <source>
        <dbReference type="RuleBase" id="RU004011"/>
    </source>
</evidence>
<comment type="catalytic activity">
    <reaction evidence="1">
        <text>a 2'-deoxyribonucleoside 5'-diphosphate + ATP = a 2'-deoxyribonucleoside 5'-triphosphate + ADP</text>
        <dbReference type="Rhea" id="RHEA:44640"/>
        <dbReference type="ChEBI" id="CHEBI:30616"/>
        <dbReference type="ChEBI" id="CHEBI:61560"/>
        <dbReference type="ChEBI" id="CHEBI:73316"/>
        <dbReference type="ChEBI" id="CHEBI:456216"/>
        <dbReference type="EC" id="2.7.4.6"/>
    </reaction>
</comment>
<feature type="chain" id="PRO_5008900233" description="Nucleoside diphosphate kinase, mitochondrial" evidence="18">
    <location>
        <begin position="29"/>
        <end position="186"/>
    </location>
</feature>
<feature type="active site" description="Pros-phosphohistidine intermediate" evidence="16">
    <location>
        <position position="152"/>
    </location>
</feature>
<feature type="binding site" evidence="16">
    <location>
        <position position="139"/>
    </location>
    <ligand>
        <name>ATP</name>
        <dbReference type="ChEBI" id="CHEBI:30616"/>
    </ligand>
</feature>
<dbReference type="EC" id="2.7.4.6" evidence="7"/>
<sequence>MRIGEASFSALLPLLLFFLVASLPSGSAGHVDVKKERTLAMIKPDGLHGNYTDKIKDIILESGYNILKEIMVHLDEGNVTLFYAEHSEKSFFPRLIEYMTSGPVIVMVLEKSNAISDWRALIGPTDPRKAKISHPNSIRAMCGIDIERNCVHGSDSSQSASKEIKFFFGEMVLSGFSDDDLQHDEL</sequence>
<dbReference type="GO" id="GO:0046872">
    <property type="term" value="F:metal ion binding"/>
    <property type="evidence" value="ECO:0007669"/>
    <property type="project" value="UniProtKB-KW"/>
</dbReference>
<evidence type="ECO:0000256" key="10">
    <source>
        <dbReference type="ARBA" id="ARBA00022741"/>
    </source>
</evidence>
<feature type="binding site" evidence="16">
    <location>
        <position position="125"/>
    </location>
    <ligand>
        <name>ATP</name>
        <dbReference type="ChEBI" id="CHEBI:30616"/>
    </ligand>
</feature>
<protein>
    <recommendedName>
        <fullName evidence="15">Nucleoside diphosphate kinase, mitochondrial</fullName>
        <ecNumber evidence="7">2.7.4.6</ecNumber>
    </recommendedName>
</protein>
<evidence type="ECO:0000256" key="8">
    <source>
        <dbReference type="ARBA" id="ARBA00022679"/>
    </source>
</evidence>
<evidence type="ECO:0000256" key="15">
    <source>
        <dbReference type="ARBA" id="ARBA00068134"/>
    </source>
</evidence>
<feature type="binding site" evidence="16">
    <location>
        <position position="91"/>
    </location>
    <ligand>
        <name>ATP</name>
        <dbReference type="ChEBI" id="CHEBI:30616"/>
    </ligand>
</feature>
<dbReference type="FunFam" id="3.30.70.141:FF:000017">
    <property type="entry name" value="Nucleoside diphosphate kinase"/>
    <property type="match status" value="1"/>
</dbReference>
<keyword evidence="14" id="KW-0546">Nucleotide metabolism</keyword>
<evidence type="ECO:0000256" key="11">
    <source>
        <dbReference type="ARBA" id="ARBA00022777"/>
    </source>
</evidence>
<evidence type="ECO:0000256" key="1">
    <source>
        <dbReference type="ARBA" id="ARBA00000082"/>
    </source>
</evidence>
<evidence type="ECO:0000256" key="13">
    <source>
        <dbReference type="ARBA" id="ARBA00022842"/>
    </source>
</evidence>
<keyword evidence="9" id="KW-0479">Metal-binding</keyword>
<dbReference type="PANTHER" id="PTHR46161">
    <property type="entry name" value="NUCLEOSIDE DIPHOSPHATE KINASE"/>
    <property type="match status" value="1"/>
</dbReference>
<keyword evidence="18" id="KW-0732">Signal</keyword>
<feature type="binding site" evidence="16">
    <location>
        <position position="119"/>
    </location>
    <ligand>
        <name>ATP</name>
        <dbReference type="ChEBI" id="CHEBI:30616"/>
    </ligand>
</feature>
<evidence type="ECO:0000259" key="19">
    <source>
        <dbReference type="SMART" id="SM00562"/>
    </source>
</evidence>
<feature type="binding site" evidence="16">
    <location>
        <position position="149"/>
    </location>
    <ligand>
        <name>ATP</name>
        <dbReference type="ChEBI" id="CHEBI:30616"/>
    </ligand>
</feature>
<accession>A0A1D1YI59</accession>
<evidence type="ECO:0000313" key="20">
    <source>
        <dbReference type="EMBL" id="JAT54323.1"/>
    </source>
</evidence>
<evidence type="ECO:0000256" key="4">
    <source>
        <dbReference type="ARBA" id="ARBA00004305"/>
    </source>
</evidence>
<evidence type="ECO:0000256" key="3">
    <source>
        <dbReference type="ARBA" id="ARBA00001946"/>
    </source>
</evidence>
<keyword evidence="12" id="KW-0067">ATP-binding</keyword>
<dbReference type="GO" id="GO:0006241">
    <property type="term" value="P:CTP biosynthetic process"/>
    <property type="evidence" value="ECO:0007669"/>
    <property type="project" value="InterPro"/>
</dbReference>
<reference evidence="20" key="1">
    <citation type="submission" date="2015-07" db="EMBL/GenBank/DDBJ databases">
        <title>Transcriptome Assembly of Anthurium amnicola.</title>
        <authorList>
            <person name="Suzuki J."/>
        </authorList>
    </citation>
    <scope>NUCLEOTIDE SEQUENCE</scope>
</reference>
<dbReference type="GO" id="GO:0006183">
    <property type="term" value="P:GTP biosynthetic process"/>
    <property type="evidence" value="ECO:0007669"/>
    <property type="project" value="InterPro"/>
</dbReference>
<dbReference type="GO" id="GO:0005524">
    <property type="term" value="F:ATP binding"/>
    <property type="evidence" value="ECO:0007669"/>
    <property type="project" value="UniProtKB-KW"/>
</dbReference>
<dbReference type="InterPro" id="IPR034907">
    <property type="entry name" value="NDK-like_dom"/>
</dbReference>
<feature type="signal peptide" evidence="18">
    <location>
        <begin position="1"/>
        <end position="28"/>
    </location>
</feature>
<feature type="binding site" evidence="16">
    <location>
        <position position="43"/>
    </location>
    <ligand>
        <name>ATP</name>
        <dbReference type="ChEBI" id="CHEBI:30616"/>
    </ligand>
</feature>
<evidence type="ECO:0000256" key="16">
    <source>
        <dbReference type="PROSITE-ProRule" id="PRU00706"/>
    </source>
</evidence>
<keyword evidence="10" id="KW-0547">Nucleotide-binding</keyword>
<dbReference type="EMBL" id="GDJX01013613">
    <property type="protein sequence ID" value="JAT54323.1"/>
    <property type="molecule type" value="Transcribed_RNA"/>
</dbReference>
<comment type="subcellular location">
    <subcellularLocation>
        <location evidence="5">Mitochondrion intermembrane space</location>
    </subcellularLocation>
    <subcellularLocation>
        <location evidence="4">Mitochondrion matrix</location>
    </subcellularLocation>
</comment>
<dbReference type="GO" id="GO:0006228">
    <property type="term" value="P:UTP biosynthetic process"/>
    <property type="evidence" value="ECO:0007669"/>
    <property type="project" value="InterPro"/>
</dbReference>
<evidence type="ECO:0000256" key="14">
    <source>
        <dbReference type="ARBA" id="ARBA00023080"/>
    </source>
</evidence>
<keyword evidence="13" id="KW-0460">Magnesium</keyword>
<dbReference type="GO" id="GO:0005758">
    <property type="term" value="C:mitochondrial intermembrane space"/>
    <property type="evidence" value="ECO:0007669"/>
    <property type="project" value="UniProtKB-SubCell"/>
</dbReference>
<name>A0A1D1YI59_9ARAE</name>
<keyword evidence="8" id="KW-0808">Transferase</keyword>
<evidence type="ECO:0000256" key="2">
    <source>
        <dbReference type="ARBA" id="ARBA00000937"/>
    </source>
</evidence>
<gene>
    <name evidence="20" type="primary">ndk_3</name>
    <name evidence="20" type="ORF">g.102926</name>
</gene>
<dbReference type="Gene3D" id="3.30.70.141">
    <property type="entry name" value="Nucleoside diphosphate kinase-like domain"/>
    <property type="match status" value="1"/>
</dbReference>
<dbReference type="Pfam" id="PF00334">
    <property type="entry name" value="NDK"/>
    <property type="match status" value="1"/>
</dbReference>
<comment type="similarity">
    <text evidence="6 16 17">Belongs to the NDK family.</text>
</comment>
<organism evidence="20">
    <name type="scientific">Anthurium amnicola</name>
    <dbReference type="NCBI Taxonomy" id="1678845"/>
    <lineage>
        <taxon>Eukaryota</taxon>
        <taxon>Viridiplantae</taxon>
        <taxon>Streptophyta</taxon>
        <taxon>Embryophyta</taxon>
        <taxon>Tracheophyta</taxon>
        <taxon>Spermatophyta</taxon>
        <taxon>Magnoliopsida</taxon>
        <taxon>Liliopsida</taxon>
        <taxon>Araceae</taxon>
        <taxon>Pothoideae</taxon>
        <taxon>Potheae</taxon>
        <taxon>Anthurium</taxon>
    </lineage>
</organism>
<dbReference type="GO" id="GO:0005759">
    <property type="term" value="C:mitochondrial matrix"/>
    <property type="evidence" value="ECO:0007669"/>
    <property type="project" value="UniProtKB-SubCell"/>
</dbReference>
<dbReference type="PRINTS" id="PR01243">
    <property type="entry name" value="NUCDPKINASE"/>
</dbReference>
<evidence type="ECO:0000256" key="9">
    <source>
        <dbReference type="ARBA" id="ARBA00022723"/>
    </source>
</evidence>